<evidence type="ECO:0000313" key="2">
    <source>
        <dbReference type="Proteomes" id="UP000050525"/>
    </source>
</evidence>
<proteinExistence type="predicted"/>
<dbReference type="AlphaFoldDB" id="A0A151MTX8"/>
<gene>
    <name evidence="1" type="ORF">Y1Q_0014175</name>
</gene>
<sequence>MLENSHNIKLLREALLEQNRNKKGCTNFESDSPQPAYLHRDVRVSCRLSAEYAILLIIQMFQQIYVY</sequence>
<accession>A0A151MTX8</accession>
<name>A0A151MTX8_ALLMI</name>
<reference evidence="1 2" key="1">
    <citation type="journal article" date="2012" name="Genome Biol.">
        <title>Sequencing three crocodilian genomes to illuminate the evolution of archosaurs and amniotes.</title>
        <authorList>
            <person name="St John J.A."/>
            <person name="Braun E.L."/>
            <person name="Isberg S.R."/>
            <person name="Miles L.G."/>
            <person name="Chong A.Y."/>
            <person name="Gongora J."/>
            <person name="Dalzell P."/>
            <person name="Moran C."/>
            <person name="Bed'hom B."/>
            <person name="Abzhanov A."/>
            <person name="Burgess S.C."/>
            <person name="Cooksey A.M."/>
            <person name="Castoe T.A."/>
            <person name="Crawford N.G."/>
            <person name="Densmore L.D."/>
            <person name="Drew J.C."/>
            <person name="Edwards S.V."/>
            <person name="Faircloth B.C."/>
            <person name="Fujita M.K."/>
            <person name="Greenwold M.J."/>
            <person name="Hoffmann F.G."/>
            <person name="Howard J.M."/>
            <person name="Iguchi T."/>
            <person name="Janes D.E."/>
            <person name="Khan S.Y."/>
            <person name="Kohno S."/>
            <person name="de Koning A.J."/>
            <person name="Lance S.L."/>
            <person name="McCarthy F.M."/>
            <person name="McCormack J.E."/>
            <person name="Merchant M.E."/>
            <person name="Peterson D.G."/>
            <person name="Pollock D.D."/>
            <person name="Pourmand N."/>
            <person name="Raney B.J."/>
            <person name="Roessler K.A."/>
            <person name="Sanford J.R."/>
            <person name="Sawyer R.H."/>
            <person name="Schmidt C.J."/>
            <person name="Triplett E.W."/>
            <person name="Tuberville T.D."/>
            <person name="Venegas-Anaya M."/>
            <person name="Howard J.T."/>
            <person name="Jarvis E.D."/>
            <person name="Guillette L.J.Jr."/>
            <person name="Glenn T.C."/>
            <person name="Green R.E."/>
            <person name="Ray D.A."/>
        </authorList>
    </citation>
    <scope>NUCLEOTIDE SEQUENCE [LARGE SCALE GENOMIC DNA]</scope>
    <source>
        <strain evidence="1">KSC_2009_1</strain>
    </source>
</reference>
<dbReference type="Proteomes" id="UP000050525">
    <property type="component" value="Unassembled WGS sequence"/>
</dbReference>
<keyword evidence="2" id="KW-1185">Reference proteome</keyword>
<dbReference type="EMBL" id="AKHW03005050">
    <property type="protein sequence ID" value="KYO27977.1"/>
    <property type="molecule type" value="Genomic_DNA"/>
</dbReference>
<evidence type="ECO:0000313" key="1">
    <source>
        <dbReference type="EMBL" id="KYO27977.1"/>
    </source>
</evidence>
<protein>
    <submittedName>
        <fullName evidence="1">Uncharacterized protein</fullName>
    </submittedName>
</protein>
<comment type="caution">
    <text evidence="1">The sequence shown here is derived from an EMBL/GenBank/DDBJ whole genome shotgun (WGS) entry which is preliminary data.</text>
</comment>
<organism evidence="1 2">
    <name type="scientific">Alligator mississippiensis</name>
    <name type="common">American alligator</name>
    <dbReference type="NCBI Taxonomy" id="8496"/>
    <lineage>
        <taxon>Eukaryota</taxon>
        <taxon>Metazoa</taxon>
        <taxon>Chordata</taxon>
        <taxon>Craniata</taxon>
        <taxon>Vertebrata</taxon>
        <taxon>Euteleostomi</taxon>
        <taxon>Archelosauria</taxon>
        <taxon>Archosauria</taxon>
        <taxon>Crocodylia</taxon>
        <taxon>Alligatoridae</taxon>
        <taxon>Alligatorinae</taxon>
        <taxon>Alligator</taxon>
    </lineage>
</organism>